<dbReference type="Proteomes" id="UP000003558">
    <property type="component" value="Unassembled WGS sequence"/>
</dbReference>
<keyword evidence="1" id="KW-0472">Membrane</keyword>
<gene>
    <name evidence="2" type="ORF">GOALK_026_00660</name>
</gene>
<evidence type="ECO:0000313" key="3">
    <source>
        <dbReference type="Proteomes" id="UP000003558"/>
    </source>
</evidence>
<dbReference type="RefSeq" id="WP_006357428.1">
    <property type="nucleotide sequence ID" value="NZ_BACI01000026.1"/>
</dbReference>
<organism evidence="2 3">
    <name type="scientific">Gordonia alkanivorans NBRC 16433</name>
    <dbReference type="NCBI Taxonomy" id="1027371"/>
    <lineage>
        <taxon>Bacteria</taxon>
        <taxon>Bacillati</taxon>
        <taxon>Actinomycetota</taxon>
        <taxon>Actinomycetes</taxon>
        <taxon>Mycobacteriales</taxon>
        <taxon>Gordoniaceae</taxon>
        <taxon>Gordonia</taxon>
    </lineage>
</organism>
<evidence type="ECO:0000256" key="1">
    <source>
        <dbReference type="SAM" id="Phobius"/>
    </source>
</evidence>
<feature type="transmembrane region" description="Helical" evidence="1">
    <location>
        <begin position="12"/>
        <end position="32"/>
    </location>
</feature>
<comment type="caution">
    <text evidence="2">The sequence shown here is derived from an EMBL/GenBank/DDBJ whole genome shotgun (WGS) entry which is preliminary data.</text>
</comment>
<dbReference type="eggNOG" id="ENOG5032EXJ">
    <property type="taxonomic scope" value="Bacteria"/>
</dbReference>
<evidence type="ECO:0000313" key="2">
    <source>
        <dbReference type="EMBL" id="GAA11260.1"/>
    </source>
</evidence>
<protein>
    <recommendedName>
        <fullName evidence="4">DUF1648 domain-containing protein</fullName>
    </recommendedName>
</protein>
<accession>F9VRM1</accession>
<feature type="transmembrane region" description="Helical" evidence="1">
    <location>
        <begin position="112"/>
        <end position="133"/>
    </location>
</feature>
<sequence>MTQPSRYARRMLLPLSMVVFAAVWTGVAVLGSDEMAGHIGLDGEVTRWDSKWGLLSGLGLIAVLVAVLFGRAERILSRIPARAVNFPSRRRKAYWMEGSNRDEFNRRMGEDLALMGGATLLMMAWLLAASAIIGSGDSASWTLAIPVLTYLVAVLGYTVHISVGSRYAIPGH</sequence>
<reference evidence="2 3" key="1">
    <citation type="submission" date="2011-05" db="EMBL/GenBank/DDBJ databases">
        <title>Whole genome shotgun sequence of Gordonia alkanivorans NBRC 16433.</title>
        <authorList>
            <person name="Hosoyama A."/>
            <person name="Nakamura S."/>
            <person name="Takarada H."/>
            <person name="Tsuchikane K."/>
            <person name="Yamazaki S."/>
            <person name="Fujita N."/>
        </authorList>
    </citation>
    <scope>NUCLEOTIDE SEQUENCE [LARGE SCALE GENOMIC DNA]</scope>
    <source>
        <strain evidence="2 3">NBRC 16433</strain>
    </source>
</reference>
<dbReference type="STRING" id="1027371.GOALK_026_00660"/>
<dbReference type="AlphaFoldDB" id="F9VRM1"/>
<proteinExistence type="predicted"/>
<keyword evidence="1" id="KW-1133">Transmembrane helix</keyword>
<evidence type="ECO:0008006" key="4">
    <source>
        <dbReference type="Google" id="ProtNLM"/>
    </source>
</evidence>
<name>F9VRM1_9ACTN</name>
<dbReference type="EMBL" id="BACI01000026">
    <property type="protein sequence ID" value="GAA11260.1"/>
    <property type="molecule type" value="Genomic_DNA"/>
</dbReference>
<keyword evidence="1" id="KW-0812">Transmembrane</keyword>
<feature type="transmembrane region" description="Helical" evidence="1">
    <location>
        <begin position="139"/>
        <end position="159"/>
    </location>
</feature>
<feature type="transmembrane region" description="Helical" evidence="1">
    <location>
        <begin position="52"/>
        <end position="70"/>
    </location>
</feature>